<dbReference type="EMBL" id="FOEE01000014">
    <property type="protein sequence ID" value="SEP19237.1"/>
    <property type="molecule type" value="Genomic_DNA"/>
</dbReference>
<dbReference type="InterPro" id="IPR024975">
    <property type="entry name" value="NOV_C"/>
</dbReference>
<dbReference type="OrthoDB" id="4179898at2"/>
<dbReference type="AlphaFoldDB" id="A0A1H8VVH8"/>
<gene>
    <name evidence="2" type="ORF">SAMN05660991_03796</name>
</gene>
<dbReference type="Pfam" id="PF13020">
    <property type="entry name" value="NOV_C"/>
    <property type="match status" value="1"/>
</dbReference>
<dbReference type="Proteomes" id="UP000198960">
    <property type="component" value="Unassembled WGS sequence"/>
</dbReference>
<proteinExistence type="predicted"/>
<evidence type="ECO:0000313" key="2">
    <source>
        <dbReference type="EMBL" id="SEP19237.1"/>
    </source>
</evidence>
<dbReference type="STRING" id="673521.SAMN05660991_03796"/>
<organism evidence="2 3">
    <name type="scientific">Trujillonella endophytica</name>
    <dbReference type="NCBI Taxonomy" id="673521"/>
    <lineage>
        <taxon>Bacteria</taxon>
        <taxon>Bacillati</taxon>
        <taxon>Actinomycetota</taxon>
        <taxon>Actinomycetes</taxon>
        <taxon>Geodermatophilales</taxon>
        <taxon>Geodermatophilaceae</taxon>
        <taxon>Trujillonella</taxon>
    </lineage>
</organism>
<name>A0A1H8VVH8_9ACTN</name>
<dbReference type="RefSeq" id="WP_091947239.1">
    <property type="nucleotide sequence ID" value="NZ_FOEE01000014.1"/>
</dbReference>
<feature type="domain" description="Protein NO VEIN C-terminal" evidence="1">
    <location>
        <begin position="11"/>
        <end position="92"/>
    </location>
</feature>
<evidence type="ECO:0000259" key="1">
    <source>
        <dbReference type="Pfam" id="PF13020"/>
    </source>
</evidence>
<accession>A0A1H8VVH8</accession>
<protein>
    <recommendedName>
        <fullName evidence="1">Protein NO VEIN C-terminal domain-containing protein</fullName>
    </recommendedName>
</protein>
<sequence length="134" mass="15174">MTTTELGPRQIEDAAIEYVIGREREQGRTARDTRGTGVGDLLSGDRVIVVKACGTSSRGHELWLEPSHYVAARGEPDGFWLYLVENVAQGDPAHFRLIRLGEDRLQELLERAREQRFWTVPVPVRVYDEVAREG</sequence>
<evidence type="ECO:0000313" key="3">
    <source>
        <dbReference type="Proteomes" id="UP000198960"/>
    </source>
</evidence>
<reference evidence="3" key="1">
    <citation type="submission" date="2016-10" db="EMBL/GenBank/DDBJ databases">
        <authorList>
            <person name="Varghese N."/>
            <person name="Submissions S."/>
        </authorList>
    </citation>
    <scope>NUCLEOTIDE SEQUENCE [LARGE SCALE GENOMIC DNA]</scope>
    <source>
        <strain evidence="3">DSM 45413</strain>
    </source>
</reference>
<keyword evidence="3" id="KW-1185">Reference proteome</keyword>